<dbReference type="Gene3D" id="3.40.50.410">
    <property type="entry name" value="von Willebrand factor, type A domain"/>
    <property type="match status" value="1"/>
</dbReference>
<evidence type="ECO:0000256" key="2">
    <source>
        <dbReference type="SAM" id="Phobius"/>
    </source>
</evidence>
<sequence>MTEKRKEDGFNLAFLDVMACGLGAVLMILILVKFNANSAIPTDELEKLQQELAAMEDKKSETEQSLDTVNDAIAMESSTIEALKQRIEELKIQQDETRRALNDKVAVVANLEKSIAAAAPKTADDPIQVAGSGEENYLLGLKVEGKHIGILIDKSASMTEEALVDVIKRKIGNQALRKSGPKWQRTVRVAKWLFARLPQEAKVSVVTFNDTAATLGPRAIYTAKLSQNLKTLVAEVDSISPGNGTNLQAGLNAIKKAMPNMTDLYVITDGLPTLGEQSRGLRSFAQCGSFFGRATTISGECRVKLFEHTLKISAPKDVRTNIILLPLEGDPHAAQAYWTWAASTGGLFISPASTWP</sequence>
<protein>
    <submittedName>
        <fullName evidence="4">VWA domain-containing protein</fullName>
    </submittedName>
</protein>
<organism evidence="4 5">
    <name type="scientific">Thalassomonas viridans</name>
    <dbReference type="NCBI Taxonomy" id="137584"/>
    <lineage>
        <taxon>Bacteria</taxon>
        <taxon>Pseudomonadati</taxon>
        <taxon>Pseudomonadota</taxon>
        <taxon>Gammaproteobacteria</taxon>
        <taxon>Alteromonadales</taxon>
        <taxon>Colwelliaceae</taxon>
        <taxon>Thalassomonas</taxon>
    </lineage>
</organism>
<evidence type="ECO:0000313" key="4">
    <source>
        <dbReference type="EMBL" id="WDE05849.1"/>
    </source>
</evidence>
<dbReference type="Pfam" id="PF13519">
    <property type="entry name" value="VWA_2"/>
    <property type="match status" value="1"/>
</dbReference>
<name>A0AAF0CAG8_9GAMM</name>
<dbReference type="InterPro" id="IPR036465">
    <property type="entry name" value="vWFA_dom_sf"/>
</dbReference>
<evidence type="ECO:0000259" key="3">
    <source>
        <dbReference type="Pfam" id="PF13519"/>
    </source>
</evidence>
<dbReference type="EMBL" id="CP059733">
    <property type="protein sequence ID" value="WDE05849.1"/>
    <property type="molecule type" value="Genomic_DNA"/>
</dbReference>
<feature type="transmembrane region" description="Helical" evidence="2">
    <location>
        <begin position="12"/>
        <end position="32"/>
    </location>
</feature>
<dbReference type="AlphaFoldDB" id="A0AAF0CAG8"/>
<reference evidence="4 5" key="2">
    <citation type="journal article" date="2022" name="Mar. Drugs">
        <title>Bioassay-Guided Fractionation Leads to the Detection of Cholic Acid Generated by the Rare Thalassomonas sp.</title>
        <authorList>
            <person name="Pheiffer F."/>
            <person name="Schneider Y.K."/>
            <person name="Hansen E.H."/>
            <person name="Andersen J.H."/>
            <person name="Isaksson J."/>
            <person name="Busche T."/>
            <person name="R C."/>
            <person name="Kalinowski J."/>
            <person name="Zyl L.V."/>
            <person name="Trindade M."/>
        </authorList>
    </citation>
    <scope>NUCLEOTIDE SEQUENCE [LARGE SCALE GENOMIC DNA]</scope>
    <source>
        <strain evidence="4 5">XOM25</strain>
    </source>
</reference>
<keyword evidence="2" id="KW-0472">Membrane</keyword>
<accession>A0AAF0CAG8</accession>
<dbReference type="Proteomes" id="UP000032352">
    <property type="component" value="Chromosome"/>
</dbReference>
<reference evidence="4 5" key="1">
    <citation type="journal article" date="2015" name="Genome Announc.">
        <title>Draft Genome Sequences of Marine Isolates of Thalassomonas viridans and Thalassomonas actiniarum.</title>
        <authorList>
            <person name="Olonade I."/>
            <person name="van Zyl L.J."/>
            <person name="Trindade M."/>
        </authorList>
    </citation>
    <scope>NUCLEOTIDE SEQUENCE [LARGE SCALE GENOMIC DNA]</scope>
    <source>
        <strain evidence="4 5">XOM25</strain>
    </source>
</reference>
<gene>
    <name evidence="4" type="ORF">SG34_002630</name>
</gene>
<feature type="coiled-coil region" evidence="1">
    <location>
        <begin position="45"/>
        <end position="100"/>
    </location>
</feature>
<dbReference type="SUPFAM" id="SSF53300">
    <property type="entry name" value="vWA-like"/>
    <property type="match status" value="1"/>
</dbReference>
<evidence type="ECO:0000313" key="5">
    <source>
        <dbReference type="Proteomes" id="UP000032352"/>
    </source>
</evidence>
<dbReference type="InterPro" id="IPR002035">
    <property type="entry name" value="VWF_A"/>
</dbReference>
<dbReference type="KEGG" id="tvd:SG34_002630"/>
<keyword evidence="2" id="KW-0812">Transmembrane</keyword>
<dbReference type="SUPFAM" id="SSF46579">
    <property type="entry name" value="Prefoldin"/>
    <property type="match status" value="1"/>
</dbReference>
<keyword evidence="1" id="KW-0175">Coiled coil</keyword>
<evidence type="ECO:0000256" key="1">
    <source>
        <dbReference type="SAM" id="Coils"/>
    </source>
</evidence>
<keyword evidence="5" id="KW-1185">Reference proteome</keyword>
<keyword evidence="2" id="KW-1133">Transmembrane helix</keyword>
<dbReference type="RefSeq" id="WP_044836751.1">
    <property type="nucleotide sequence ID" value="NZ_CP059733.1"/>
</dbReference>
<proteinExistence type="predicted"/>
<feature type="domain" description="VWFA" evidence="3">
    <location>
        <begin position="150"/>
        <end position="270"/>
    </location>
</feature>